<evidence type="ECO:0000256" key="1">
    <source>
        <dbReference type="SAM" id="SignalP"/>
    </source>
</evidence>
<dbReference type="Gene3D" id="3.20.20.140">
    <property type="entry name" value="Metal-dependent hydrolases"/>
    <property type="match status" value="1"/>
</dbReference>
<dbReference type="SUPFAM" id="SSF89550">
    <property type="entry name" value="PHP domain-like"/>
    <property type="match status" value="1"/>
</dbReference>
<dbReference type="EMBL" id="JAGQHS010000089">
    <property type="protein sequence ID" value="MCA9757239.1"/>
    <property type="molecule type" value="Genomic_DNA"/>
</dbReference>
<feature type="chain" id="PRO_5038110458" evidence="1">
    <location>
        <begin position="29"/>
        <end position="469"/>
    </location>
</feature>
<name>A0A956NE03_UNCEI</name>
<dbReference type="Gene3D" id="2.60.40.4070">
    <property type="match status" value="1"/>
</dbReference>
<feature type="domain" description="FlgD/Vpr Ig-like" evidence="2">
    <location>
        <begin position="400"/>
        <end position="454"/>
    </location>
</feature>
<dbReference type="Pfam" id="PF13860">
    <property type="entry name" value="FlgD_ig"/>
    <property type="match status" value="1"/>
</dbReference>
<protein>
    <submittedName>
        <fullName evidence="3">CehA/McbA family metallohydrolase</fullName>
    </submittedName>
</protein>
<evidence type="ECO:0000313" key="3">
    <source>
        <dbReference type="EMBL" id="MCA9757239.1"/>
    </source>
</evidence>
<dbReference type="InterPro" id="IPR025965">
    <property type="entry name" value="FlgD/Vpr_Ig-like"/>
</dbReference>
<dbReference type="Proteomes" id="UP000739538">
    <property type="component" value="Unassembled WGS sequence"/>
</dbReference>
<reference evidence="3" key="2">
    <citation type="journal article" date="2021" name="Microbiome">
        <title>Successional dynamics and alternative stable states in a saline activated sludge microbial community over 9 years.</title>
        <authorList>
            <person name="Wang Y."/>
            <person name="Ye J."/>
            <person name="Ju F."/>
            <person name="Liu L."/>
            <person name="Boyd J.A."/>
            <person name="Deng Y."/>
            <person name="Parks D.H."/>
            <person name="Jiang X."/>
            <person name="Yin X."/>
            <person name="Woodcroft B.J."/>
            <person name="Tyson G.W."/>
            <person name="Hugenholtz P."/>
            <person name="Polz M.F."/>
            <person name="Zhang T."/>
        </authorList>
    </citation>
    <scope>NUCLEOTIDE SEQUENCE</scope>
    <source>
        <strain evidence="3">HKST-UBA02</strain>
    </source>
</reference>
<keyword evidence="1" id="KW-0732">Signal</keyword>
<evidence type="ECO:0000259" key="2">
    <source>
        <dbReference type="Pfam" id="PF13860"/>
    </source>
</evidence>
<comment type="caution">
    <text evidence="3">The sequence shown here is derived from an EMBL/GenBank/DDBJ whole genome shotgun (WGS) entry which is preliminary data.</text>
</comment>
<accession>A0A956NE03</accession>
<organism evidence="3 4">
    <name type="scientific">Eiseniibacteriota bacterium</name>
    <dbReference type="NCBI Taxonomy" id="2212470"/>
    <lineage>
        <taxon>Bacteria</taxon>
        <taxon>Candidatus Eiseniibacteriota</taxon>
    </lineage>
</organism>
<dbReference type="NCBIfam" id="NF038032">
    <property type="entry name" value="CehA_McbA_metalo"/>
    <property type="match status" value="1"/>
</dbReference>
<gene>
    <name evidence="3" type="ORF">KDA27_15645</name>
</gene>
<feature type="signal peptide" evidence="1">
    <location>
        <begin position="1"/>
        <end position="28"/>
    </location>
</feature>
<proteinExistence type="predicted"/>
<dbReference type="InterPro" id="IPR016195">
    <property type="entry name" value="Pol/histidinol_Pase-like"/>
</dbReference>
<reference evidence="3" key="1">
    <citation type="submission" date="2020-04" db="EMBL/GenBank/DDBJ databases">
        <authorList>
            <person name="Zhang T."/>
        </authorList>
    </citation>
    <scope>NUCLEOTIDE SEQUENCE</scope>
    <source>
        <strain evidence="3">HKST-UBA02</strain>
    </source>
</reference>
<evidence type="ECO:0000313" key="4">
    <source>
        <dbReference type="Proteomes" id="UP000739538"/>
    </source>
</evidence>
<sequence length="469" mass="51544">MPTHSRPVLAALGVVCSAACLLAAPSFAGDYNLYWGNFHSHSSLSDGAGPPADAYTYARDVAGIDILALSDHTHMTSASEWSYLGTQADTYTEDGVFVALRSQEFGILNDFGHLNIHDCDVKNPNATTNLPATYNFIIQNNGIGAFNHPNPSYGTWFDNLAFDPAYVDAMYGMEIINGFYSGDYTDTWIMALNNGWKLGAFGNQDNHEANWGNQQNTNDGNRIYLTGVYATELTKAGVHEALRARRFFATEQRPEGDLLTLEFSVAGNPMGSTITTGPVVIFQTKTESLNQTTLCNRIELWKDGVLFDTYVAVGTSLTHQFVDSDLQVGESHYYFIRGRQTDGDLAWSSPIWITVEEEPAGIDPVEPSETRVQLLQNKPNPFSPQTDIRFVLPARSSGESYRVQLVVLDSAGRRVRDLGTRTLNAGEQAWTWDGRTDDGTPAASGVYHYRVSGSGIEDANGRMVLLSNR</sequence>
<dbReference type="AlphaFoldDB" id="A0A956NE03"/>